<protein>
    <submittedName>
        <fullName evidence="2">Uncharacterized protein</fullName>
    </submittedName>
</protein>
<dbReference type="EMBL" id="UINC01213865">
    <property type="protein sequence ID" value="SVE38836.1"/>
    <property type="molecule type" value="Genomic_DNA"/>
</dbReference>
<evidence type="ECO:0000313" key="2">
    <source>
        <dbReference type="EMBL" id="SVE38836.1"/>
    </source>
</evidence>
<sequence>ILTRWRESFLSHHFEDHGSVSQTRVECATVSDIRPREVSEGEAFGVAGRDSSLGRPIRTRHTQASSSSSGEL</sequence>
<feature type="region of interest" description="Disordered" evidence="1">
    <location>
        <begin position="41"/>
        <end position="72"/>
    </location>
</feature>
<organism evidence="2">
    <name type="scientific">marine metagenome</name>
    <dbReference type="NCBI Taxonomy" id="408172"/>
    <lineage>
        <taxon>unclassified sequences</taxon>
        <taxon>metagenomes</taxon>
        <taxon>ecological metagenomes</taxon>
    </lineage>
</organism>
<evidence type="ECO:0000256" key="1">
    <source>
        <dbReference type="SAM" id="MobiDB-lite"/>
    </source>
</evidence>
<gene>
    <name evidence="2" type="ORF">METZ01_LOCUS491690</name>
</gene>
<reference evidence="2" key="1">
    <citation type="submission" date="2018-05" db="EMBL/GenBank/DDBJ databases">
        <authorList>
            <person name="Lanie J.A."/>
            <person name="Ng W.-L."/>
            <person name="Kazmierczak K.M."/>
            <person name="Andrzejewski T.M."/>
            <person name="Davidsen T.M."/>
            <person name="Wayne K.J."/>
            <person name="Tettelin H."/>
            <person name="Glass J.I."/>
            <person name="Rusch D."/>
            <person name="Podicherti R."/>
            <person name="Tsui H.-C.T."/>
            <person name="Winkler M.E."/>
        </authorList>
    </citation>
    <scope>NUCLEOTIDE SEQUENCE</scope>
</reference>
<accession>A0A383D2R4</accession>
<dbReference type="AlphaFoldDB" id="A0A383D2R4"/>
<feature type="non-terminal residue" evidence="2">
    <location>
        <position position="1"/>
    </location>
</feature>
<name>A0A383D2R4_9ZZZZ</name>
<feature type="compositionally biased region" description="Polar residues" evidence="1">
    <location>
        <begin position="62"/>
        <end position="72"/>
    </location>
</feature>
<proteinExistence type="predicted"/>